<keyword evidence="1" id="KW-0472">Membrane</keyword>
<sequence length="247" mass="27712">MILFHLHCHFLIILFLLCVSLVLSNFGYDGFDSTPAYRNLQAYQKTDDESLPLYENNLVLSTSTPWSYGLAECLDGYNWENGTNPDNFTWYGLRLDLPDDAEDVQSSWFTQIGSMEVDRGFNQLYGDDIPVMVANITFRTTESNPTIKINLQGDVLWSRIIFNFDGVEDGDFVQTTRGYAVLCLSEQTETSGTYMNAVDATFTLAMARMQLREGANGTLSASGMSVSLTVWWSISLVISVLAMQALF</sequence>
<reference evidence="3" key="2">
    <citation type="submission" date="2021-04" db="EMBL/GenBank/DDBJ databases">
        <authorList>
            <person name="Podell S."/>
        </authorList>
    </citation>
    <scope>NUCLEOTIDE SEQUENCE</scope>
    <source>
        <strain evidence="3">Hildebrandi</strain>
    </source>
</reference>
<dbReference type="AlphaFoldDB" id="A0A9K3PGA6"/>
<protein>
    <submittedName>
        <fullName evidence="3">Uncharacterized protein</fullName>
    </submittedName>
</protein>
<feature type="signal peptide" evidence="2">
    <location>
        <begin position="1"/>
        <end position="24"/>
    </location>
</feature>
<feature type="transmembrane region" description="Helical" evidence="1">
    <location>
        <begin position="228"/>
        <end position="246"/>
    </location>
</feature>
<proteinExistence type="predicted"/>
<accession>A0A9K3PGA6</accession>
<comment type="caution">
    <text evidence="3">The sequence shown here is derived from an EMBL/GenBank/DDBJ whole genome shotgun (WGS) entry which is preliminary data.</text>
</comment>
<keyword evidence="1" id="KW-0812">Transmembrane</keyword>
<dbReference type="Proteomes" id="UP000693970">
    <property type="component" value="Unassembled WGS sequence"/>
</dbReference>
<feature type="chain" id="PRO_5039902454" evidence="2">
    <location>
        <begin position="25"/>
        <end position="247"/>
    </location>
</feature>
<keyword evidence="1" id="KW-1133">Transmembrane helix</keyword>
<gene>
    <name evidence="3" type="ORF">IV203_005233</name>
</gene>
<keyword evidence="4" id="KW-1185">Reference proteome</keyword>
<name>A0A9K3PGA6_9STRA</name>
<organism evidence="3 4">
    <name type="scientific">Nitzschia inconspicua</name>
    <dbReference type="NCBI Taxonomy" id="303405"/>
    <lineage>
        <taxon>Eukaryota</taxon>
        <taxon>Sar</taxon>
        <taxon>Stramenopiles</taxon>
        <taxon>Ochrophyta</taxon>
        <taxon>Bacillariophyta</taxon>
        <taxon>Bacillariophyceae</taxon>
        <taxon>Bacillariophycidae</taxon>
        <taxon>Bacillariales</taxon>
        <taxon>Bacillariaceae</taxon>
        <taxon>Nitzschia</taxon>
    </lineage>
</organism>
<keyword evidence="2" id="KW-0732">Signal</keyword>
<reference evidence="3" key="1">
    <citation type="journal article" date="2021" name="Sci. Rep.">
        <title>Diploid genomic architecture of Nitzschia inconspicua, an elite biomass production diatom.</title>
        <authorList>
            <person name="Oliver A."/>
            <person name="Podell S."/>
            <person name="Pinowska A."/>
            <person name="Traller J.C."/>
            <person name="Smith S.R."/>
            <person name="McClure R."/>
            <person name="Beliaev A."/>
            <person name="Bohutskyi P."/>
            <person name="Hill E.A."/>
            <person name="Rabines A."/>
            <person name="Zheng H."/>
            <person name="Allen L.Z."/>
            <person name="Kuo A."/>
            <person name="Grigoriev I.V."/>
            <person name="Allen A.E."/>
            <person name="Hazlebeck D."/>
            <person name="Allen E.E."/>
        </authorList>
    </citation>
    <scope>NUCLEOTIDE SEQUENCE</scope>
    <source>
        <strain evidence="3">Hildebrandi</strain>
    </source>
</reference>
<evidence type="ECO:0000313" key="3">
    <source>
        <dbReference type="EMBL" id="KAG7346165.1"/>
    </source>
</evidence>
<evidence type="ECO:0000256" key="1">
    <source>
        <dbReference type="SAM" id="Phobius"/>
    </source>
</evidence>
<evidence type="ECO:0000256" key="2">
    <source>
        <dbReference type="SAM" id="SignalP"/>
    </source>
</evidence>
<dbReference type="EMBL" id="JAGRRH010000021">
    <property type="protein sequence ID" value="KAG7346165.1"/>
    <property type="molecule type" value="Genomic_DNA"/>
</dbReference>
<evidence type="ECO:0000313" key="4">
    <source>
        <dbReference type="Proteomes" id="UP000693970"/>
    </source>
</evidence>